<evidence type="ECO:0000313" key="2">
    <source>
        <dbReference type="Proteomes" id="UP001606300"/>
    </source>
</evidence>
<accession>A0ABW7EQB4</accession>
<proteinExistence type="predicted"/>
<dbReference type="Proteomes" id="UP001606300">
    <property type="component" value="Unassembled WGS sequence"/>
</dbReference>
<organism evidence="1 2">
    <name type="scientific">Pelomonas dachongensis</name>
    <dbReference type="NCBI Taxonomy" id="3299029"/>
    <lineage>
        <taxon>Bacteria</taxon>
        <taxon>Pseudomonadati</taxon>
        <taxon>Pseudomonadota</taxon>
        <taxon>Betaproteobacteria</taxon>
        <taxon>Burkholderiales</taxon>
        <taxon>Sphaerotilaceae</taxon>
        <taxon>Roseateles</taxon>
    </lineage>
</organism>
<gene>
    <name evidence="1" type="ORF">ACG02S_16690</name>
</gene>
<sequence>MLPTITTWGDYRAKSREFDAVLEHAKAVAAALDGLQPITPNAAHGGRIFVKLLSHCIALRELAGSVSATPSGGLWLVASMSAVARSVVEAFDAFEYVAGHDVSSAERDFRIRLWELHDLTRRMKMQDGTDLQAEGHRRRTALEHHQFLPSLRPELRGELLQRIAKGEPPAFHLSQRQRCAHSGVDAAWHGRITMTLSQHAHTLPSSVGQLFELRTDSPEAPRLVATPLLAALPFLARTTQAVALLMPSRAPSPPSRTGRTMATWRALAANGAWAAD</sequence>
<keyword evidence="2" id="KW-1185">Reference proteome</keyword>
<reference evidence="1 2" key="1">
    <citation type="submission" date="2024-09" db="EMBL/GenBank/DDBJ databases">
        <title>Novel species of the genus Pelomonas and Roseateles isolated from streams.</title>
        <authorList>
            <person name="Lu H."/>
        </authorList>
    </citation>
    <scope>NUCLEOTIDE SEQUENCE [LARGE SCALE GENOMIC DNA]</scope>
    <source>
        <strain evidence="1 2">DC23W</strain>
    </source>
</reference>
<comment type="caution">
    <text evidence="1">The sequence shown here is derived from an EMBL/GenBank/DDBJ whole genome shotgun (WGS) entry which is preliminary data.</text>
</comment>
<protein>
    <submittedName>
        <fullName evidence="1">Uncharacterized protein</fullName>
    </submittedName>
</protein>
<dbReference type="EMBL" id="JBIGHY010000006">
    <property type="protein sequence ID" value="MFG6415534.1"/>
    <property type="molecule type" value="Genomic_DNA"/>
</dbReference>
<name>A0ABW7EQB4_9BURK</name>
<evidence type="ECO:0000313" key="1">
    <source>
        <dbReference type="EMBL" id="MFG6415534.1"/>
    </source>
</evidence>
<dbReference type="RefSeq" id="WP_394471605.1">
    <property type="nucleotide sequence ID" value="NZ_JBIGHY010000006.1"/>
</dbReference>